<dbReference type="SUPFAM" id="SSF82171">
    <property type="entry name" value="DPP6 N-terminal domain-like"/>
    <property type="match status" value="1"/>
</dbReference>
<reference evidence="5" key="1">
    <citation type="journal article" date="2019" name="Int. J. Syst. Evol. Microbiol.">
        <title>The Global Catalogue of Microorganisms (GCM) 10K type strain sequencing project: providing services to taxonomists for standard genome sequencing and annotation.</title>
        <authorList>
            <consortium name="The Broad Institute Genomics Platform"/>
            <consortium name="The Broad Institute Genome Sequencing Center for Infectious Disease"/>
            <person name="Wu L."/>
            <person name="Ma J."/>
        </authorList>
    </citation>
    <scope>NUCLEOTIDE SEQUENCE [LARGE SCALE GENOMIC DNA]</scope>
    <source>
        <strain evidence="5">CGMCC 4.7400</strain>
    </source>
</reference>
<accession>A0ABW2W3U1</accession>
<dbReference type="InterPro" id="IPR015943">
    <property type="entry name" value="WD40/YVTN_repeat-like_dom_sf"/>
</dbReference>
<dbReference type="InterPro" id="IPR009003">
    <property type="entry name" value="Peptidase_S1_PA"/>
</dbReference>
<dbReference type="EMBL" id="JBHTEB010000001">
    <property type="protein sequence ID" value="MFD0314158.1"/>
    <property type="molecule type" value="Genomic_DNA"/>
</dbReference>
<feature type="region of interest" description="Disordered" evidence="2">
    <location>
        <begin position="945"/>
        <end position="967"/>
    </location>
</feature>
<proteinExistence type="predicted"/>
<dbReference type="RefSeq" id="WP_381606031.1">
    <property type="nucleotide sequence ID" value="NZ_JBHTEB010000001.1"/>
</dbReference>
<feature type="repeat" description="WD" evidence="1">
    <location>
        <begin position="798"/>
        <end position="832"/>
    </location>
</feature>
<dbReference type="SUPFAM" id="SSF52540">
    <property type="entry name" value="P-loop containing nucleoside triphosphate hydrolases"/>
    <property type="match status" value="1"/>
</dbReference>
<evidence type="ECO:0000259" key="3">
    <source>
        <dbReference type="Pfam" id="PF20703"/>
    </source>
</evidence>
<dbReference type="PROSITE" id="PS50082">
    <property type="entry name" value="WD_REPEATS_2"/>
    <property type="match status" value="1"/>
</dbReference>
<keyword evidence="1" id="KW-0853">WD repeat</keyword>
<keyword evidence="5" id="KW-1185">Reference proteome</keyword>
<organism evidence="4 5">
    <name type="scientific">Streptomyces flavalbus</name>
    <dbReference type="NCBI Taxonomy" id="2665155"/>
    <lineage>
        <taxon>Bacteria</taxon>
        <taxon>Bacillati</taxon>
        <taxon>Actinomycetota</taxon>
        <taxon>Actinomycetes</taxon>
        <taxon>Kitasatosporales</taxon>
        <taxon>Streptomycetaceae</taxon>
        <taxon>Streptomyces</taxon>
    </lineage>
</organism>
<protein>
    <submittedName>
        <fullName evidence="4">Trypsin-like peptidase domain-containing protein</fullName>
    </submittedName>
</protein>
<dbReference type="InterPro" id="IPR001680">
    <property type="entry name" value="WD40_rpt"/>
</dbReference>
<evidence type="ECO:0000313" key="5">
    <source>
        <dbReference type="Proteomes" id="UP001597023"/>
    </source>
</evidence>
<dbReference type="Pfam" id="PF13365">
    <property type="entry name" value="Trypsin_2"/>
    <property type="match status" value="1"/>
</dbReference>
<feature type="domain" description="Novel STAND NTPase 1" evidence="3">
    <location>
        <begin position="223"/>
        <end position="614"/>
    </location>
</feature>
<gene>
    <name evidence="4" type="ORF">ACFQZ6_07920</name>
</gene>
<dbReference type="Gene3D" id="2.130.10.10">
    <property type="entry name" value="YVTN repeat-like/Quinoprotein amine dehydrogenase"/>
    <property type="match status" value="1"/>
</dbReference>
<evidence type="ECO:0000256" key="2">
    <source>
        <dbReference type="SAM" id="MobiDB-lite"/>
    </source>
</evidence>
<dbReference type="PROSITE" id="PS50294">
    <property type="entry name" value="WD_REPEATS_REGION"/>
    <property type="match status" value="1"/>
</dbReference>
<dbReference type="InterPro" id="IPR049052">
    <property type="entry name" value="nSTAND1"/>
</dbReference>
<sequence length="1429" mass="153693">MSPASAMPTPDGELPHAIARFWHTGAEGGVTGCGFLIEGRTLCTCAHVVASALGTSDTDPEPPTTPVTVDFPLLPEPSPRLTATVTRWRPVSGDGGGDIALLRLAEPVPGTAPVRFAGGTAVWDHRFRVLGFPPRTEDHGVWVRGRLRAPVGRGWTSMETARPAPGTGPAIGHGFSGAPVWDAEQGGVVGMTVAADTGTGATTAYLIPAPLLLGLDEGPRPSPFRGLEPFREQDAAVFFARRADSERIAAALAAHPFVPVAGASGVGKSSLVRAGVLPLLRSAGHTVTDFVGQPDTDPVRTLAEALAARFPPAAGLARELCASPDRTGTAVLLGARVLAHAGTAGHVILLDQFEETVGARPADARALLDVLLPMTRAVHPEGRRFRVLATLRSASLEDLVTGGRAEALSGTLQMVAPMTPGQLDQVVRRPLDTVPGVEFEPGLAERVVTDAGAEPGALPLVEFALAELWERQDRGRLTHAAYREIGGVEGALSRYADDQLRRVCETPGGPDPAVARRLFERLARPVKGKEYARVARAFDHLPPELRAAAQSLARTRLLVLARDSSGRETVALAHESLVRQWPTLRDWLHDSHAFLTWHEKLRGRLREWEDGDRHVDLTLRGQELTTARDWLSTRPGELSPEETEFIHLSRLHRRRSVRRGRTGVALVACLAVLAGLLGVAAWDQFRDGKRKALDEAAERLVGLADERAQNNPVDAALLALAARRTSDTPESRGALMRYELSLASLDSVHRVLPEGTVKDAAASADGHRMAVLHEGPRRNRQVFLLADLETREPRKVPLRGAPDFVDKVAVSDDGRRIAAGAADGTVRVWTVDEPVPRRIAAARPWDWRPDPPASYTDRLDFSSDGRGLLHTVATEEGEICSAEELGGWLRVAEVGPGGLRERKPPRTEGLLAPGECLDGVTLRSVDDGGLTVTVVRRDANDEVYASRSTAGEPTEEGLDGVSLDPAGRTLGTSTPGGGFWRIRLDAARWTGPKGRWAAGYSARLATDATGRYLVLDSRDDLSEYQDTAGRLLLQDLVTGRRYSLVLPLEMGTETLSVVSSARGPLQVYAMTEQDLLVFRVRPTRYPLGGTDEGGVMSMDRASGSGAVAALLQRSTGPGPADCLLHVAVSDARGQRRAPVRLKPHPTGPEEKVVLSHDGTALVLWRTNGWVLYATERLSRVPGEGHGMEVKDVRPYGATGFLLLTGKGLVVLDGRTGERRTVPQVRCGRGLGVAESRCGLVLDRPRHPGEFLVLREDGSTELWRLAADGAERRGPPVFLTVDGVERNAVARSDGEVVAVTTATGVELWRPGSVTLEQLTTESVTLTGVYEKGRLLVYGADDVEVWDDRTKERRWVLHASARHWVFDGDLLHGLTSYGRLTYDLGRLTDGDPAPLCALLGPRPPDVRASPAVAALRVPEEADMAPPCQEHP</sequence>
<dbReference type="SUPFAM" id="SSF50494">
    <property type="entry name" value="Trypsin-like serine proteases"/>
    <property type="match status" value="1"/>
</dbReference>
<dbReference type="SMART" id="SM00320">
    <property type="entry name" value="WD40"/>
    <property type="match status" value="1"/>
</dbReference>
<name>A0ABW2W3U1_9ACTN</name>
<evidence type="ECO:0000256" key="1">
    <source>
        <dbReference type="PROSITE-ProRule" id="PRU00221"/>
    </source>
</evidence>
<evidence type="ECO:0000313" key="4">
    <source>
        <dbReference type="EMBL" id="MFD0314158.1"/>
    </source>
</evidence>
<dbReference type="Proteomes" id="UP001597023">
    <property type="component" value="Unassembled WGS sequence"/>
</dbReference>
<dbReference type="InterPro" id="IPR027417">
    <property type="entry name" value="P-loop_NTPase"/>
</dbReference>
<dbReference type="Pfam" id="PF20703">
    <property type="entry name" value="nSTAND1"/>
    <property type="match status" value="1"/>
</dbReference>
<comment type="caution">
    <text evidence="4">The sequence shown here is derived from an EMBL/GenBank/DDBJ whole genome shotgun (WGS) entry which is preliminary data.</text>
</comment>